<dbReference type="OrthoDB" id="2637024at2759"/>
<dbReference type="AlphaFoldDB" id="A0A9P6ZNY4"/>
<feature type="region of interest" description="Disordered" evidence="1">
    <location>
        <begin position="33"/>
        <end position="68"/>
    </location>
</feature>
<reference evidence="3" key="1">
    <citation type="journal article" date="2020" name="New Phytol.">
        <title>Comparative genomics reveals dynamic genome evolution in host specialist ectomycorrhizal fungi.</title>
        <authorList>
            <person name="Lofgren L.A."/>
            <person name="Nguyen N.H."/>
            <person name="Vilgalys R."/>
            <person name="Ruytinx J."/>
            <person name="Liao H.L."/>
            <person name="Branco S."/>
            <person name="Kuo A."/>
            <person name="LaButti K."/>
            <person name="Lipzen A."/>
            <person name="Andreopoulos W."/>
            <person name="Pangilinan J."/>
            <person name="Riley R."/>
            <person name="Hundley H."/>
            <person name="Na H."/>
            <person name="Barry K."/>
            <person name="Grigoriev I.V."/>
            <person name="Stajich J.E."/>
            <person name="Kennedy P.G."/>
        </authorList>
    </citation>
    <scope>NUCLEOTIDE SEQUENCE</scope>
    <source>
        <strain evidence="3">DOB743</strain>
    </source>
</reference>
<gene>
    <name evidence="3" type="ORF">EV702DRAFT_555807</name>
</gene>
<name>A0A9P6ZNY4_9AGAM</name>
<comment type="caution">
    <text evidence="3">The sequence shown here is derived from an EMBL/GenBank/DDBJ whole genome shotgun (WGS) entry which is preliminary data.</text>
</comment>
<keyword evidence="2" id="KW-1133">Transmembrane helix</keyword>
<accession>A0A9P6ZNY4</accession>
<sequence>MRLPTYRSSHMARYHPYPRVGLSRWEILTQNIEDNDANHSVEDRDTPEPNAPSLPGNEEQEENSLNLPEAVEVPEAGGGLRVRHRKLKTFIIVVLLFVARNLAFNAQ</sequence>
<proteinExistence type="predicted"/>
<protein>
    <submittedName>
        <fullName evidence="3">Uncharacterized protein</fullName>
    </submittedName>
</protein>
<keyword evidence="2" id="KW-0472">Membrane</keyword>
<evidence type="ECO:0000256" key="2">
    <source>
        <dbReference type="SAM" id="Phobius"/>
    </source>
</evidence>
<keyword evidence="2" id="KW-0812">Transmembrane</keyword>
<dbReference type="Proteomes" id="UP000714275">
    <property type="component" value="Unassembled WGS sequence"/>
</dbReference>
<evidence type="ECO:0000256" key="1">
    <source>
        <dbReference type="SAM" id="MobiDB-lite"/>
    </source>
</evidence>
<organism evidence="3 4">
    <name type="scientific">Suillus placidus</name>
    <dbReference type="NCBI Taxonomy" id="48579"/>
    <lineage>
        <taxon>Eukaryota</taxon>
        <taxon>Fungi</taxon>
        <taxon>Dikarya</taxon>
        <taxon>Basidiomycota</taxon>
        <taxon>Agaricomycotina</taxon>
        <taxon>Agaricomycetes</taxon>
        <taxon>Agaricomycetidae</taxon>
        <taxon>Boletales</taxon>
        <taxon>Suillineae</taxon>
        <taxon>Suillaceae</taxon>
        <taxon>Suillus</taxon>
    </lineage>
</organism>
<dbReference type="EMBL" id="JABBWD010000045">
    <property type="protein sequence ID" value="KAG1774034.1"/>
    <property type="molecule type" value="Genomic_DNA"/>
</dbReference>
<evidence type="ECO:0000313" key="3">
    <source>
        <dbReference type="EMBL" id="KAG1774034.1"/>
    </source>
</evidence>
<feature type="compositionally biased region" description="Basic and acidic residues" evidence="1">
    <location>
        <begin position="36"/>
        <end position="47"/>
    </location>
</feature>
<evidence type="ECO:0000313" key="4">
    <source>
        <dbReference type="Proteomes" id="UP000714275"/>
    </source>
</evidence>
<keyword evidence="4" id="KW-1185">Reference proteome</keyword>
<feature type="transmembrane region" description="Helical" evidence="2">
    <location>
        <begin position="87"/>
        <end position="104"/>
    </location>
</feature>